<dbReference type="GO" id="GO:0009279">
    <property type="term" value="C:cell outer membrane"/>
    <property type="evidence" value="ECO:0007669"/>
    <property type="project" value="UniProtKB-SubCell"/>
</dbReference>
<keyword evidence="3 8" id="KW-1134">Transmembrane beta strand</keyword>
<keyword evidence="4 8" id="KW-0812">Transmembrane</keyword>
<dbReference type="Proteomes" id="UP000029385">
    <property type="component" value="Unassembled WGS sequence"/>
</dbReference>
<evidence type="ECO:0000256" key="10">
    <source>
        <dbReference type="SAM" id="SignalP"/>
    </source>
</evidence>
<dbReference type="SUPFAM" id="SSF56935">
    <property type="entry name" value="Porins"/>
    <property type="match status" value="1"/>
</dbReference>
<dbReference type="eggNOG" id="COG4771">
    <property type="taxonomic scope" value="Bacteria"/>
</dbReference>
<dbReference type="Pfam" id="PF07715">
    <property type="entry name" value="Plug"/>
    <property type="match status" value="1"/>
</dbReference>
<evidence type="ECO:0000313" key="14">
    <source>
        <dbReference type="Proteomes" id="UP000029385"/>
    </source>
</evidence>
<dbReference type="Gene3D" id="2.170.130.10">
    <property type="entry name" value="TonB-dependent receptor, plug domain"/>
    <property type="match status" value="1"/>
</dbReference>
<reference evidence="13 14" key="1">
    <citation type="submission" date="2013-09" db="EMBL/GenBank/DDBJ databases">
        <title>Genome sequencing of Arenimonas oryziterrae.</title>
        <authorList>
            <person name="Chen F."/>
            <person name="Wang G."/>
        </authorList>
    </citation>
    <scope>NUCLEOTIDE SEQUENCE [LARGE SCALE GENOMIC DNA]</scope>
    <source>
        <strain evidence="13 14">YC6267</strain>
    </source>
</reference>
<sequence length="827" mass="89306">MTIRSNSLDAAKPRNLLAFAILAALAATPTYAQDTAGKAETEVKTIDAISVIGSRASSRSATETAVPVDIITREQIEATGATETGRLLQKLAPSFNFPQSFVSDGTDLIWPASLRGMGPDQVLVLVNGKRRHQQALVNVQQSIGRGSAGTDINSIPVTAIERIEVLRDGASAQYGSDAIAGVINIILKNQSDGGSVNAEIGQTYEGDGETWRVGANAGFKIGDGFLNLTAEYLDRGETNRAGPDSLRVSPPAVTQRIGDADMQSKAIWFNSALPVGAGELYAFGGVSRRDANSSGFFRTPGDGRTIPALYPRGFLPTLLTTADDWSLAVGLRGDFNDKWKYDVSVNHGSSKFNFGSTNSANVSWYYEPAPGGGIYGSTPTSANDGTLRFTQTTFNFDVKGSVDWGIGKEPLYLAAGVEWRSDGFEIEAGDPWSYSYGRTNNRSVVILDQNGGVAAAGIQGFPGFTPETAIDEDRRSYGVYVDGESYLTDRFLLGAALRFEHYSDAGSNTTGKLTARFNFTDDFAIRASASTGFRAPGIQQEMFSQVSTTLGGAGVLTDVVTARQGSALANAFGIQPLQEETSRNFTFGFVYHPDNGFSLTADWYRINIEDRIVFSSEIGPDGAPGCVNPAVCPIRVILDSQNVGAATFFTNAADTRTEGVDIVMGYTTDLSNGADFGFDLAYGYNKTEVDRIKSQSSVIPTDMLFSETQVTLIEEALPNSRVSLGLNYSQNNWRVGLTNTYYGSVSGQGFTGVKHKWRGKWLTDVSIGYKFNDNFDVSVGGNNVFDVYPDEWKNAFPFPELGFTYGWETLPFGLNGGYYYARLNWKF</sequence>
<evidence type="ECO:0008006" key="15">
    <source>
        <dbReference type="Google" id="ProtNLM"/>
    </source>
</evidence>
<comment type="caution">
    <text evidence="13">The sequence shown here is derived from an EMBL/GenBank/DDBJ whole genome shotgun (WGS) entry which is preliminary data.</text>
</comment>
<evidence type="ECO:0000256" key="1">
    <source>
        <dbReference type="ARBA" id="ARBA00004571"/>
    </source>
</evidence>
<evidence type="ECO:0000256" key="2">
    <source>
        <dbReference type="ARBA" id="ARBA00022448"/>
    </source>
</evidence>
<dbReference type="OrthoDB" id="9805434at2"/>
<feature type="chain" id="PRO_5001869830" description="TonB-denpendent receptor" evidence="10">
    <location>
        <begin position="33"/>
        <end position="827"/>
    </location>
</feature>
<feature type="signal peptide" evidence="10">
    <location>
        <begin position="1"/>
        <end position="32"/>
    </location>
</feature>
<keyword evidence="6 8" id="KW-0472">Membrane</keyword>
<keyword evidence="5 9" id="KW-0798">TonB box</keyword>
<protein>
    <recommendedName>
        <fullName evidence="15">TonB-denpendent receptor</fullName>
    </recommendedName>
</protein>
<dbReference type="AlphaFoldDB" id="A0A091BGM5"/>
<dbReference type="InterPro" id="IPR012910">
    <property type="entry name" value="Plug_dom"/>
</dbReference>
<dbReference type="InterPro" id="IPR037066">
    <property type="entry name" value="Plug_dom_sf"/>
</dbReference>
<dbReference type="EMBL" id="AVCI01000005">
    <property type="protein sequence ID" value="KFN43495.1"/>
    <property type="molecule type" value="Genomic_DNA"/>
</dbReference>
<accession>A0A091BGM5</accession>
<name>A0A091BGM5_9GAMM</name>
<evidence type="ECO:0000256" key="4">
    <source>
        <dbReference type="ARBA" id="ARBA00022692"/>
    </source>
</evidence>
<dbReference type="STRING" id="1121015.GCA_000420545_00707"/>
<dbReference type="Gene3D" id="2.40.170.20">
    <property type="entry name" value="TonB-dependent receptor, beta-barrel domain"/>
    <property type="match status" value="1"/>
</dbReference>
<evidence type="ECO:0000259" key="12">
    <source>
        <dbReference type="Pfam" id="PF07715"/>
    </source>
</evidence>
<keyword evidence="2 8" id="KW-0813">Transport</keyword>
<feature type="domain" description="TonB-dependent receptor plug" evidence="12">
    <location>
        <begin position="62"/>
        <end position="182"/>
    </location>
</feature>
<dbReference type="PANTHER" id="PTHR47234:SF3">
    <property type="entry name" value="SECRETIN_TONB SHORT N-TERMINAL DOMAIN-CONTAINING PROTEIN"/>
    <property type="match status" value="1"/>
</dbReference>
<dbReference type="PATRIC" id="fig|1121015.4.peg.1383"/>
<keyword evidence="7 8" id="KW-0998">Cell outer membrane</keyword>
<dbReference type="InterPro" id="IPR000531">
    <property type="entry name" value="Beta-barrel_TonB"/>
</dbReference>
<keyword evidence="14" id="KW-1185">Reference proteome</keyword>
<feature type="domain" description="TonB-dependent receptor-like beta-barrel" evidence="11">
    <location>
        <begin position="291"/>
        <end position="784"/>
    </location>
</feature>
<keyword evidence="10" id="KW-0732">Signal</keyword>
<proteinExistence type="inferred from homology"/>
<gene>
    <name evidence="13" type="ORF">N789_09475</name>
</gene>
<evidence type="ECO:0000256" key="7">
    <source>
        <dbReference type="ARBA" id="ARBA00023237"/>
    </source>
</evidence>
<comment type="similarity">
    <text evidence="8 9">Belongs to the TonB-dependent receptor family.</text>
</comment>
<dbReference type="InterPro" id="IPR039426">
    <property type="entry name" value="TonB-dep_rcpt-like"/>
</dbReference>
<evidence type="ECO:0000256" key="8">
    <source>
        <dbReference type="PROSITE-ProRule" id="PRU01360"/>
    </source>
</evidence>
<evidence type="ECO:0000259" key="11">
    <source>
        <dbReference type="Pfam" id="PF00593"/>
    </source>
</evidence>
<dbReference type="Pfam" id="PF00593">
    <property type="entry name" value="TonB_dep_Rec_b-barrel"/>
    <property type="match status" value="1"/>
</dbReference>
<evidence type="ECO:0000256" key="9">
    <source>
        <dbReference type="RuleBase" id="RU003357"/>
    </source>
</evidence>
<evidence type="ECO:0000313" key="13">
    <source>
        <dbReference type="EMBL" id="KFN43495.1"/>
    </source>
</evidence>
<dbReference type="CDD" id="cd01347">
    <property type="entry name" value="ligand_gated_channel"/>
    <property type="match status" value="1"/>
</dbReference>
<evidence type="ECO:0000256" key="3">
    <source>
        <dbReference type="ARBA" id="ARBA00022452"/>
    </source>
</evidence>
<evidence type="ECO:0000256" key="6">
    <source>
        <dbReference type="ARBA" id="ARBA00023136"/>
    </source>
</evidence>
<comment type="subcellular location">
    <subcellularLocation>
        <location evidence="1 8">Cell outer membrane</location>
        <topology evidence="1 8">Multi-pass membrane protein</topology>
    </subcellularLocation>
</comment>
<dbReference type="PANTHER" id="PTHR47234">
    <property type="match status" value="1"/>
</dbReference>
<dbReference type="InterPro" id="IPR036942">
    <property type="entry name" value="Beta-barrel_TonB_sf"/>
</dbReference>
<evidence type="ECO:0000256" key="5">
    <source>
        <dbReference type="ARBA" id="ARBA00023077"/>
    </source>
</evidence>
<organism evidence="13 14">
    <name type="scientific">Arenimonas oryziterrae DSM 21050 = YC6267</name>
    <dbReference type="NCBI Taxonomy" id="1121015"/>
    <lineage>
        <taxon>Bacteria</taxon>
        <taxon>Pseudomonadati</taxon>
        <taxon>Pseudomonadota</taxon>
        <taxon>Gammaproteobacteria</taxon>
        <taxon>Lysobacterales</taxon>
        <taxon>Lysobacteraceae</taxon>
        <taxon>Arenimonas</taxon>
    </lineage>
</organism>
<dbReference type="PROSITE" id="PS52016">
    <property type="entry name" value="TONB_DEPENDENT_REC_3"/>
    <property type="match status" value="1"/>
</dbReference>
<dbReference type="RefSeq" id="WP_022968359.1">
    <property type="nucleotide sequence ID" value="NZ_ATVD01000001.1"/>
</dbReference>